<evidence type="ECO:0000256" key="11">
    <source>
        <dbReference type="ARBA" id="ARBA00023326"/>
    </source>
</evidence>
<comment type="function">
    <text evidence="12">Pectinolytic enzyme involved in the degradation of xylogalacturonan (xga), a galacturonan backbone heavily substituted with xylose, and which is one important component of the hairy regions of pectin. Activity requires a galacturonic acid backbone substituted with xylose.</text>
</comment>
<keyword evidence="11" id="KW-0624">Polysaccharide degradation</keyword>
<dbReference type="GO" id="GO:0016829">
    <property type="term" value="F:lyase activity"/>
    <property type="evidence" value="ECO:0007669"/>
    <property type="project" value="UniProtKB-KW"/>
</dbReference>
<accession>A0ABR4H9F4</accession>
<feature type="active site" evidence="13">
    <location>
        <position position="59"/>
    </location>
</feature>
<evidence type="ECO:0000256" key="5">
    <source>
        <dbReference type="ARBA" id="ARBA00022737"/>
    </source>
</evidence>
<evidence type="ECO:0000256" key="12">
    <source>
        <dbReference type="ARBA" id="ARBA00037278"/>
    </source>
</evidence>
<sequence>MTAVSQSEYNPRNTDGFDIGEASYVTLENIKVVNQDDCVAFKPGCDYVTVRNIECNCSHGLSVGSLAKYPGSVDTVTNILVQGATMRNSSKAIGIKISRWTQLQHGSSAQHDVGGHLYRELRYCVPV</sequence>
<dbReference type="PANTHER" id="PTHR31736">
    <property type="match status" value="1"/>
</dbReference>
<organism evidence="15 16">
    <name type="scientific">Aspergillus granulosus</name>
    <dbReference type="NCBI Taxonomy" id="176169"/>
    <lineage>
        <taxon>Eukaryota</taxon>
        <taxon>Fungi</taxon>
        <taxon>Dikarya</taxon>
        <taxon>Ascomycota</taxon>
        <taxon>Pezizomycotina</taxon>
        <taxon>Eurotiomycetes</taxon>
        <taxon>Eurotiomycetidae</taxon>
        <taxon>Eurotiales</taxon>
        <taxon>Aspergillaceae</taxon>
        <taxon>Aspergillus</taxon>
        <taxon>Aspergillus subgen. Nidulantes</taxon>
    </lineage>
</organism>
<dbReference type="PROSITE" id="PS00502">
    <property type="entry name" value="POLYGALACTURONASE"/>
    <property type="match status" value="1"/>
</dbReference>
<evidence type="ECO:0000313" key="15">
    <source>
        <dbReference type="EMBL" id="KAL2811408.1"/>
    </source>
</evidence>
<dbReference type="InterPro" id="IPR000743">
    <property type="entry name" value="Glyco_hydro_28"/>
</dbReference>
<name>A0ABR4H9F4_9EURO</name>
<dbReference type="InterPro" id="IPR011050">
    <property type="entry name" value="Pectin_lyase_fold/virulence"/>
</dbReference>
<comment type="similarity">
    <text evidence="2 14">Belongs to the glycosyl hydrolase 28 family.</text>
</comment>
<keyword evidence="3" id="KW-0964">Secreted</keyword>
<keyword evidence="7" id="KW-0325">Glycoprotein</keyword>
<proteinExistence type="inferred from homology"/>
<dbReference type="Proteomes" id="UP001610334">
    <property type="component" value="Unassembled WGS sequence"/>
</dbReference>
<evidence type="ECO:0000256" key="6">
    <source>
        <dbReference type="ARBA" id="ARBA00022801"/>
    </source>
</evidence>
<evidence type="ECO:0000256" key="8">
    <source>
        <dbReference type="ARBA" id="ARBA00023277"/>
    </source>
</evidence>
<dbReference type="SUPFAM" id="SSF51126">
    <property type="entry name" value="Pectin lyase-like"/>
    <property type="match status" value="1"/>
</dbReference>
<evidence type="ECO:0000256" key="14">
    <source>
        <dbReference type="RuleBase" id="RU361169"/>
    </source>
</evidence>
<keyword evidence="4" id="KW-0732">Signal</keyword>
<dbReference type="InterPro" id="IPR012334">
    <property type="entry name" value="Pectin_lyas_fold"/>
</dbReference>
<keyword evidence="9 14" id="KW-0326">Glycosidase</keyword>
<keyword evidence="10" id="KW-0961">Cell wall biogenesis/degradation</keyword>
<keyword evidence="8" id="KW-0119">Carbohydrate metabolism</keyword>
<evidence type="ECO:0000313" key="16">
    <source>
        <dbReference type="Proteomes" id="UP001610334"/>
    </source>
</evidence>
<dbReference type="Pfam" id="PF00295">
    <property type="entry name" value="Glyco_hydro_28"/>
    <property type="match status" value="1"/>
</dbReference>
<dbReference type="PANTHER" id="PTHR31736:SF9">
    <property type="entry name" value="ENDO-XYLOGALACTURONAN HYDROLASE A-RELATED"/>
    <property type="match status" value="1"/>
</dbReference>
<evidence type="ECO:0000256" key="13">
    <source>
        <dbReference type="PROSITE-ProRule" id="PRU10052"/>
    </source>
</evidence>
<comment type="subcellular location">
    <subcellularLocation>
        <location evidence="1">Secreted</location>
    </subcellularLocation>
</comment>
<dbReference type="Gene3D" id="2.160.20.10">
    <property type="entry name" value="Single-stranded right-handed beta-helix, Pectin lyase-like"/>
    <property type="match status" value="1"/>
</dbReference>
<keyword evidence="6 14" id="KW-0378">Hydrolase</keyword>
<protein>
    <submittedName>
        <fullName evidence="15">Pectin lyase fold/virulence factor</fullName>
    </submittedName>
</protein>
<comment type="caution">
    <text evidence="15">The sequence shown here is derived from an EMBL/GenBank/DDBJ whole genome shotgun (WGS) entry which is preliminary data.</text>
</comment>
<evidence type="ECO:0000256" key="1">
    <source>
        <dbReference type="ARBA" id="ARBA00004613"/>
    </source>
</evidence>
<dbReference type="EMBL" id="JBFXLT010000058">
    <property type="protein sequence ID" value="KAL2811408.1"/>
    <property type="molecule type" value="Genomic_DNA"/>
</dbReference>
<evidence type="ECO:0000256" key="3">
    <source>
        <dbReference type="ARBA" id="ARBA00022525"/>
    </source>
</evidence>
<evidence type="ECO:0000256" key="9">
    <source>
        <dbReference type="ARBA" id="ARBA00023295"/>
    </source>
</evidence>
<evidence type="ECO:0000256" key="10">
    <source>
        <dbReference type="ARBA" id="ARBA00023316"/>
    </source>
</evidence>
<keyword evidence="16" id="KW-1185">Reference proteome</keyword>
<evidence type="ECO:0000256" key="2">
    <source>
        <dbReference type="ARBA" id="ARBA00008834"/>
    </source>
</evidence>
<evidence type="ECO:0000256" key="7">
    <source>
        <dbReference type="ARBA" id="ARBA00023180"/>
    </source>
</evidence>
<reference evidence="15 16" key="1">
    <citation type="submission" date="2024-07" db="EMBL/GenBank/DDBJ databases">
        <title>Section-level genome sequencing and comparative genomics of Aspergillus sections Usti and Cavernicolus.</title>
        <authorList>
            <consortium name="Lawrence Berkeley National Laboratory"/>
            <person name="Nybo J.L."/>
            <person name="Vesth T.C."/>
            <person name="Theobald S."/>
            <person name="Frisvad J.C."/>
            <person name="Larsen T.O."/>
            <person name="Kjaerboelling I."/>
            <person name="Rothschild-Mancinelli K."/>
            <person name="Lyhne E.K."/>
            <person name="Kogle M.E."/>
            <person name="Barry K."/>
            <person name="Clum A."/>
            <person name="Na H."/>
            <person name="Ledsgaard L."/>
            <person name="Lin J."/>
            <person name="Lipzen A."/>
            <person name="Kuo A."/>
            <person name="Riley R."/>
            <person name="Mondo S."/>
            <person name="Labutti K."/>
            <person name="Haridas S."/>
            <person name="Pangalinan J."/>
            <person name="Salamov A.A."/>
            <person name="Simmons B.A."/>
            <person name="Magnuson J.K."/>
            <person name="Chen J."/>
            <person name="Drula E."/>
            <person name="Henrissat B."/>
            <person name="Wiebenga A."/>
            <person name="Lubbers R.J."/>
            <person name="Gomes A.C."/>
            <person name="Makela M.R."/>
            <person name="Stajich J."/>
            <person name="Grigoriev I.V."/>
            <person name="Mortensen U.H."/>
            <person name="De Vries R.P."/>
            <person name="Baker S.E."/>
            <person name="Andersen M.R."/>
        </authorList>
    </citation>
    <scope>NUCLEOTIDE SEQUENCE [LARGE SCALE GENOMIC DNA]</scope>
    <source>
        <strain evidence="15 16">CBS 588.65</strain>
    </source>
</reference>
<keyword evidence="15" id="KW-0456">Lyase</keyword>
<gene>
    <name evidence="15" type="ORF">BJX63DRAFT_433416</name>
</gene>
<evidence type="ECO:0000256" key="4">
    <source>
        <dbReference type="ARBA" id="ARBA00022729"/>
    </source>
</evidence>
<keyword evidence="5" id="KW-0677">Repeat</keyword>